<evidence type="ECO:0000256" key="6">
    <source>
        <dbReference type="ARBA" id="ARBA00023002"/>
    </source>
</evidence>
<evidence type="ECO:0000256" key="2">
    <source>
        <dbReference type="ARBA" id="ARBA00009777"/>
    </source>
</evidence>
<dbReference type="SUPFAM" id="SSF54862">
    <property type="entry name" value="4Fe-4S ferredoxins"/>
    <property type="match status" value="1"/>
</dbReference>
<evidence type="ECO:0000256" key="5">
    <source>
        <dbReference type="ARBA" id="ARBA00022723"/>
    </source>
</evidence>
<dbReference type="Pfam" id="PF04055">
    <property type="entry name" value="Radical_SAM"/>
    <property type="match status" value="1"/>
</dbReference>
<feature type="domain" description="4Fe-4S ferredoxin-type" evidence="10">
    <location>
        <begin position="50"/>
        <end position="79"/>
    </location>
</feature>
<dbReference type="GO" id="GO:0051539">
    <property type="term" value="F:4 iron, 4 sulfur cluster binding"/>
    <property type="evidence" value="ECO:0007669"/>
    <property type="project" value="UniProtKB-KW"/>
</dbReference>
<evidence type="ECO:0000259" key="10">
    <source>
        <dbReference type="PROSITE" id="PS51379"/>
    </source>
</evidence>
<dbReference type="PANTHER" id="PTHR30352">
    <property type="entry name" value="PYRUVATE FORMATE-LYASE-ACTIVATING ENZYME"/>
    <property type="match status" value="1"/>
</dbReference>
<keyword evidence="8" id="KW-0411">Iron-sulfur</keyword>
<dbReference type="InterPro" id="IPR017896">
    <property type="entry name" value="4Fe4S_Fe-S-bd"/>
</dbReference>
<dbReference type="NCBIfam" id="TIGR02494">
    <property type="entry name" value="PFLE_PFLC"/>
    <property type="match status" value="1"/>
</dbReference>
<evidence type="ECO:0000256" key="4">
    <source>
        <dbReference type="ARBA" id="ARBA00022691"/>
    </source>
</evidence>
<dbReference type="InterPro" id="IPR058240">
    <property type="entry name" value="rSAM_sf"/>
</dbReference>
<dbReference type="InterPro" id="IPR012839">
    <property type="entry name" value="Organic_radical_activase"/>
</dbReference>
<dbReference type="InterPro" id="IPR017900">
    <property type="entry name" value="4Fe4S_Fe_S_CS"/>
</dbReference>
<dbReference type="SUPFAM" id="SSF102114">
    <property type="entry name" value="Radical SAM enzymes"/>
    <property type="match status" value="1"/>
</dbReference>
<dbReference type="InterPro" id="IPR034457">
    <property type="entry name" value="Organic_radical-activating"/>
</dbReference>
<dbReference type="SFLD" id="SFLDG01066">
    <property type="entry name" value="organic_radical-activating_enz"/>
    <property type="match status" value="1"/>
</dbReference>
<dbReference type="OrthoDB" id="9782387at2"/>
<proteinExistence type="inferred from homology"/>
<protein>
    <submittedName>
        <fullName evidence="12">Glycyl-radical enzyme activating protein</fullName>
    </submittedName>
</protein>
<keyword evidence="3" id="KW-0004">4Fe-4S</keyword>
<dbReference type="InterPro" id="IPR007197">
    <property type="entry name" value="rSAM"/>
</dbReference>
<name>A0A7G6E2N8_THEFR</name>
<organism evidence="12 13">
    <name type="scientific">Thermanaerosceptrum fracticalcis</name>
    <dbReference type="NCBI Taxonomy" id="1712410"/>
    <lineage>
        <taxon>Bacteria</taxon>
        <taxon>Bacillati</taxon>
        <taxon>Bacillota</taxon>
        <taxon>Clostridia</taxon>
        <taxon>Eubacteriales</taxon>
        <taxon>Peptococcaceae</taxon>
        <taxon>Thermanaerosceptrum</taxon>
    </lineage>
</organism>
<keyword evidence="13" id="KW-1185">Reference proteome</keyword>
<evidence type="ECO:0000259" key="11">
    <source>
        <dbReference type="PROSITE" id="PS51918"/>
    </source>
</evidence>
<evidence type="ECO:0000256" key="3">
    <source>
        <dbReference type="ARBA" id="ARBA00022485"/>
    </source>
</evidence>
<gene>
    <name evidence="12" type="ORF">BR63_08455</name>
</gene>
<dbReference type="SFLD" id="SFLDS00029">
    <property type="entry name" value="Radical_SAM"/>
    <property type="match status" value="1"/>
</dbReference>
<evidence type="ECO:0000256" key="9">
    <source>
        <dbReference type="ARBA" id="ARBA00047365"/>
    </source>
</evidence>
<comment type="cofactor">
    <cofactor evidence="1">
        <name>[4Fe-4S] cluster</name>
        <dbReference type="ChEBI" id="CHEBI:49883"/>
    </cofactor>
</comment>
<keyword evidence="4" id="KW-0949">S-adenosyl-L-methionine</keyword>
<comment type="similarity">
    <text evidence="2">Belongs to the organic radical-activating enzymes family.</text>
</comment>
<reference evidence="12 13" key="1">
    <citation type="journal article" date="2019" name="Front. Microbiol.">
        <title>Thermoanaerosceptrum fracticalcis gen. nov. sp. nov., a Novel Fumarate-Fermenting Microorganism From a Deep Fractured Carbonate Aquifer of the US Great Basin.</title>
        <authorList>
            <person name="Hamilton-Brehm S.D."/>
            <person name="Stewart L.E."/>
            <person name="Zavarin M."/>
            <person name="Caldwell M."/>
            <person name="Lawson P.A."/>
            <person name="Onstott T.C."/>
            <person name="Grzymski J."/>
            <person name="Neveux I."/>
            <person name="Lollar B.S."/>
            <person name="Russell C.E."/>
            <person name="Moser D.P."/>
        </authorList>
    </citation>
    <scope>NUCLEOTIDE SEQUENCE [LARGE SCALE GENOMIC DNA]</scope>
    <source>
        <strain evidence="12 13">DRI-13</strain>
    </source>
</reference>
<dbReference type="PROSITE" id="PS01087">
    <property type="entry name" value="RADICAL_ACTIVATING"/>
    <property type="match status" value="1"/>
</dbReference>
<dbReference type="KEGG" id="tfr:BR63_08455"/>
<dbReference type="Gene3D" id="3.20.20.70">
    <property type="entry name" value="Aldolase class I"/>
    <property type="match status" value="1"/>
</dbReference>
<sequence>MDIERTTGLIFNIQRYSIHDGPGIRTLVFLKGCPLRCEWCANPESQLGHPEIIVVPNRCIGCGKCIAICPEKAITSTPIGNVINRSRCTVCGICVEHCFAEALQIMGTTKTAYDVLQDIEGDDIFYQHSGGGVTLSGGEPFTQAKFTFSLLKLCKERGLNTAVETSGFTSYEIIEACLPYTDLFLYDIKHLDCDIHKQHTGVENSLILDNARRLAAKGANLTVRLPVIPGFNDSEENLVNTVEFVKEIGVTEMHLLPYHRFGEQKYRQLGREYKLTVMPPEQERMESILKMLEKRGVNVKVGGN</sequence>
<evidence type="ECO:0000256" key="1">
    <source>
        <dbReference type="ARBA" id="ARBA00001966"/>
    </source>
</evidence>
<dbReference type="InterPro" id="IPR001989">
    <property type="entry name" value="Radical_activat_CS"/>
</dbReference>
<accession>A0A7G6E2N8</accession>
<dbReference type="Pfam" id="PF13353">
    <property type="entry name" value="Fer4_12"/>
    <property type="match status" value="1"/>
</dbReference>
<evidence type="ECO:0000256" key="7">
    <source>
        <dbReference type="ARBA" id="ARBA00023004"/>
    </source>
</evidence>
<dbReference type="AlphaFoldDB" id="A0A7G6E2N8"/>
<dbReference type="PROSITE" id="PS51918">
    <property type="entry name" value="RADICAL_SAM"/>
    <property type="match status" value="1"/>
</dbReference>
<dbReference type="PIRSF" id="PIRSF000371">
    <property type="entry name" value="PFL_act_enz"/>
    <property type="match status" value="1"/>
</dbReference>
<dbReference type="EMBL" id="CP045798">
    <property type="protein sequence ID" value="QNB46342.1"/>
    <property type="molecule type" value="Genomic_DNA"/>
</dbReference>
<dbReference type="InterPro" id="IPR013785">
    <property type="entry name" value="Aldolase_TIM"/>
</dbReference>
<dbReference type="GO" id="GO:0046872">
    <property type="term" value="F:metal ion binding"/>
    <property type="evidence" value="ECO:0007669"/>
    <property type="project" value="UniProtKB-KW"/>
</dbReference>
<dbReference type="SFLD" id="SFLDG01118">
    <property type="entry name" value="activating_enzymes__group_2"/>
    <property type="match status" value="1"/>
</dbReference>
<evidence type="ECO:0000313" key="13">
    <source>
        <dbReference type="Proteomes" id="UP000515847"/>
    </source>
</evidence>
<dbReference type="PANTHER" id="PTHR30352:SF4">
    <property type="entry name" value="PYRUVATE FORMATE-LYASE 2-ACTIVATING ENZYME"/>
    <property type="match status" value="1"/>
</dbReference>
<dbReference type="InterPro" id="IPR040074">
    <property type="entry name" value="BssD/PflA/YjjW"/>
</dbReference>
<evidence type="ECO:0000313" key="12">
    <source>
        <dbReference type="EMBL" id="QNB46342.1"/>
    </source>
</evidence>
<dbReference type="Gene3D" id="3.30.70.20">
    <property type="match status" value="1"/>
</dbReference>
<dbReference type="Proteomes" id="UP000515847">
    <property type="component" value="Chromosome"/>
</dbReference>
<keyword evidence="6" id="KW-0560">Oxidoreductase</keyword>
<dbReference type="Pfam" id="PF13237">
    <property type="entry name" value="Fer4_10"/>
    <property type="match status" value="1"/>
</dbReference>
<evidence type="ECO:0000256" key="8">
    <source>
        <dbReference type="ARBA" id="ARBA00023014"/>
    </source>
</evidence>
<comment type="catalytic activity">
    <reaction evidence="9">
        <text>glycyl-[protein] + reduced [flavodoxin] + S-adenosyl-L-methionine = glycin-2-yl radical-[protein] + semiquinone [flavodoxin] + 5'-deoxyadenosine + L-methionine + H(+)</text>
        <dbReference type="Rhea" id="RHEA:61976"/>
        <dbReference type="Rhea" id="RHEA-COMP:10622"/>
        <dbReference type="Rhea" id="RHEA-COMP:14480"/>
        <dbReference type="Rhea" id="RHEA-COMP:15993"/>
        <dbReference type="Rhea" id="RHEA-COMP:15994"/>
        <dbReference type="ChEBI" id="CHEBI:15378"/>
        <dbReference type="ChEBI" id="CHEBI:17319"/>
        <dbReference type="ChEBI" id="CHEBI:29947"/>
        <dbReference type="ChEBI" id="CHEBI:32722"/>
        <dbReference type="ChEBI" id="CHEBI:57618"/>
        <dbReference type="ChEBI" id="CHEBI:57844"/>
        <dbReference type="ChEBI" id="CHEBI:59789"/>
        <dbReference type="ChEBI" id="CHEBI:140311"/>
    </reaction>
</comment>
<dbReference type="PROSITE" id="PS51379">
    <property type="entry name" value="4FE4S_FER_2"/>
    <property type="match status" value="2"/>
</dbReference>
<dbReference type="GO" id="GO:0016491">
    <property type="term" value="F:oxidoreductase activity"/>
    <property type="evidence" value="ECO:0007669"/>
    <property type="project" value="UniProtKB-KW"/>
</dbReference>
<feature type="domain" description="4Fe-4S ferredoxin-type" evidence="10">
    <location>
        <begin position="82"/>
        <end position="108"/>
    </location>
</feature>
<keyword evidence="7" id="KW-0408">Iron</keyword>
<keyword evidence="5" id="KW-0479">Metal-binding</keyword>
<feature type="domain" description="Radical SAM core" evidence="11">
    <location>
        <begin position="19"/>
        <end position="295"/>
    </location>
</feature>
<dbReference type="PROSITE" id="PS00198">
    <property type="entry name" value="4FE4S_FER_1"/>
    <property type="match status" value="1"/>
</dbReference>
<dbReference type="RefSeq" id="WP_034422569.1">
    <property type="nucleotide sequence ID" value="NZ_CP045798.1"/>
</dbReference>